<evidence type="ECO:0000259" key="9">
    <source>
        <dbReference type="Pfam" id="PF13813"/>
    </source>
</evidence>
<evidence type="ECO:0000256" key="1">
    <source>
        <dbReference type="ARBA" id="ARBA00004141"/>
    </source>
</evidence>
<dbReference type="eggNOG" id="ENOG502S8YY">
    <property type="taxonomic scope" value="Eukaryota"/>
</dbReference>
<reference evidence="10 11" key="1">
    <citation type="journal article" date="2013" name="MBio">
        <title>Genome sequencing of the plant pathogen Taphrina deformans, the causal agent of peach leaf curl.</title>
        <authorList>
            <person name="Cisse O.H."/>
            <person name="Almeida J.M.G.C.F."/>
            <person name="Fonseca A."/>
            <person name="Kumar A.A."/>
            <person name="Salojaervi J."/>
            <person name="Overmyer K."/>
            <person name="Hauser P.M."/>
            <person name="Pagni M."/>
        </authorList>
    </citation>
    <scope>NUCLEOTIDE SEQUENCE [LARGE SCALE GENOMIC DNA]</scope>
    <source>
        <strain evidence="11">PYCC 5710 / ATCC 11124 / CBS 356.35 / IMI 108563 / JCM 9778 / NBRC 8474</strain>
    </source>
</reference>
<keyword evidence="7 8" id="KW-0472">Membrane</keyword>
<feature type="domain" description="Wax synthase" evidence="9">
    <location>
        <begin position="232"/>
        <end position="324"/>
    </location>
</feature>
<evidence type="ECO:0000256" key="6">
    <source>
        <dbReference type="ARBA" id="ARBA00022989"/>
    </source>
</evidence>
<comment type="pathway">
    <text evidence="2">Secondary metabolite biosynthesis.</text>
</comment>
<dbReference type="PANTHER" id="PTHR31595">
    <property type="entry name" value="LONG-CHAIN-ALCOHOL O-FATTY-ACYLTRANSFERASE 3-RELATED"/>
    <property type="match status" value="1"/>
</dbReference>
<evidence type="ECO:0000313" key="10">
    <source>
        <dbReference type="EMBL" id="CCG83370.1"/>
    </source>
</evidence>
<comment type="subcellular location">
    <subcellularLocation>
        <location evidence="1">Membrane</location>
        <topology evidence="1">Multi-pass membrane protein</topology>
    </subcellularLocation>
</comment>
<keyword evidence="6 8" id="KW-1133">Transmembrane helix</keyword>
<sequence>MKNPLDLLGPSISFLGVMAKDYGLPVTPYTPPPIEWKRPIWLILTLPVLYLSVLNALRGVLHISETHRDRKNIGWAMIIFIVGFPFLWGSQSSGSKVVDFALAVIAFVLSLRLYRIAFMRPVAQTSRWSAIEYYGRLFTFPTESEAETSSTRDFGTSAVWENGKDLGMASVKILVSLFFIRFIPPPEAFDDMSWVQQRVYYAVLGAILLVCLEGFVGGLFAGYGLVFDRHMRHMFNHPLVSCGFRDLWGQRWNLPVTDVLKDVIFKGMTFPLSQWYHESHKTAAHSTERSKRSFRENATAAFATFLVSGAFHEIMSYMAFGDFRWANVKYFSWNAIGCSLEVWMEHGMFPDYARIKRQWWFRFLFVVLWAYGSESYTDGYLKFGFFEEAKVWIGILFPPFTVKEVIWVPFVGKPVRGNW</sequence>
<comment type="similarity">
    <text evidence="3">Belongs to the wax synthase family.</text>
</comment>
<dbReference type="GO" id="GO:0006629">
    <property type="term" value="P:lipid metabolic process"/>
    <property type="evidence" value="ECO:0007669"/>
    <property type="project" value="InterPro"/>
</dbReference>
<evidence type="ECO:0000313" key="11">
    <source>
        <dbReference type="Proteomes" id="UP000013776"/>
    </source>
</evidence>
<dbReference type="AlphaFoldDB" id="R4XJ19"/>
<evidence type="ECO:0000256" key="3">
    <source>
        <dbReference type="ARBA" id="ARBA00007282"/>
    </source>
</evidence>
<name>R4XJ19_TAPDE</name>
<evidence type="ECO:0000256" key="7">
    <source>
        <dbReference type="ARBA" id="ARBA00023136"/>
    </source>
</evidence>
<feature type="transmembrane region" description="Helical" evidence="8">
    <location>
        <begin position="199"/>
        <end position="226"/>
    </location>
</feature>
<evidence type="ECO:0000256" key="5">
    <source>
        <dbReference type="ARBA" id="ARBA00022692"/>
    </source>
</evidence>
<proteinExistence type="inferred from homology"/>
<dbReference type="GO" id="GO:0016020">
    <property type="term" value="C:membrane"/>
    <property type="evidence" value="ECO:0007669"/>
    <property type="project" value="UniProtKB-SubCell"/>
</dbReference>
<dbReference type="InterPro" id="IPR032805">
    <property type="entry name" value="Wax_synthase_dom"/>
</dbReference>
<gene>
    <name evidence="10" type="ORF">TAPDE_003581</name>
</gene>
<dbReference type="GO" id="GO:0008374">
    <property type="term" value="F:O-acyltransferase activity"/>
    <property type="evidence" value="ECO:0007669"/>
    <property type="project" value="InterPro"/>
</dbReference>
<dbReference type="InterPro" id="IPR044851">
    <property type="entry name" value="Wax_synthase"/>
</dbReference>
<evidence type="ECO:0000256" key="4">
    <source>
        <dbReference type="ARBA" id="ARBA00022679"/>
    </source>
</evidence>
<dbReference type="EMBL" id="CAHR02000142">
    <property type="protein sequence ID" value="CCG83370.1"/>
    <property type="molecule type" value="Genomic_DNA"/>
</dbReference>
<dbReference type="VEuPathDB" id="FungiDB:TAPDE_003581"/>
<organism evidence="10 11">
    <name type="scientific">Taphrina deformans (strain PYCC 5710 / ATCC 11124 / CBS 356.35 / IMI 108563 / JCM 9778 / NBRC 8474)</name>
    <name type="common">Peach leaf curl fungus</name>
    <name type="synonym">Lalaria deformans</name>
    <dbReference type="NCBI Taxonomy" id="1097556"/>
    <lineage>
        <taxon>Eukaryota</taxon>
        <taxon>Fungi</taxon>
        <taxon>Dikarya</taxon>
        <taxon>Ascomycota</taxon>
        <taxon>Taphrinomycotina</taxon>
        <taxon>Taphrinomycetes</taxon>
        <taxon>Taphrinales</taxon>
        <taxon>Taphrinaceae</taxon>
        <taxon>Taphrina</taxon>
    </lineage>
</organism>
<dbReference type="OrthoDB" id="1077582at2759"/>
<dbReference type="Pfam" id="PF13813">
    <property type="entry name" value="MBOAT_2"/>
    <property type="match status" value="1"/>
</dbReference>
<dbReference type="Proteomes" id="UP000013776">
    <property type="component" value="Unassembled WGS sequence"/>
</dbReference>
<keyword evidence="11" id="KW-1185">Reference proteome</keyword>
<keyword evidence="5 8" id="KW-0812">Transmembrane</keyword>
<evidence type="ECO:0000256" key="8">
    <source>
        <dbReference type="SAM" id="Phobius"/>
    </source>
</evidence>
<keyword evidence="4" id="KW-0808">Transferase</keyword>
<accession>R4XJ19</accession>
<feature type="transmembrane region" description="Helical" evidence="8">
    <location>
        <begin position="298"/>
        <end position="320"/>
    </location>
</feature>
<feature type="transmembrane region" description="Helical" evidence="8">
    <location>
        <begin position="73"/>
        <end position="91"/>
    </location>
</feature>
<protein>
    <recommendedName>
        <fullName evidence="9">Wax synthase domain-containing protein</fullName>
    </recommendedName>
</protein>
<feature type="transmembrane region" description="Helical" evidence="8">
    <location>
        <begin position="166"/>
        <end position="184"/>
    </location>
</feature>
<dbReference type="PANTHER" id="PTHR31595:SF57">
    <property type="entry name" value="OS04G0481900 PROTEIN"/>
    <property type="match status" value="1"/>
</dbReference>
<feature type="transmembrane region" description="Helical" evidence="8">
    <location>
        <begin position="39"/>
        <end position="61"/>
    </location>
</feature>
<evidence type="ECO:0000256" key="2">
    <source>
        <dbReference type="ARBA" id="ARBA00005179"/>
    </source>
</evidence>
<comment type="caution">
    <text evidence="10">The sequence shown here is derived from an EMBL/GenBank/DDBJ whole genome shotgun (WGS) entry which is preliminary data.</text>
</comment>
<feature type="transmembrane region" description="Helical" evidence="8">
    <location>
        <begin position="97"/>
        <end position="114"/>
    </location>
</feature>